<evidence type="ECO:0000313" key="2">
    <source>
        <dbReference type="EMBL" id="EJK56259.1"/>
    </source>
</evidence>
<protein>
    <submittedName>
        <fullName evidence="2">Uncharacterized protein</fullName>
    </submittedName>
</protein>
<dbReference type="Proteomes" id="UP000266841">
    <property type="component" value="Unassembled WGS sequence"/>
</dbReference>
<evidence type="ECO:0000313" key="3">
    <source>
        <dbReference type="Proteomes" id="UP000266841"/>
    </source>
</evidence>
<name>K0RV15_THAOC</name>
<evidence type="ECO:0000256" key="1">
    <source>
        <dbReference type="SAM" id="MobiDB-lite"/>
    </source>
</evidence>
<organism evidence="2 3">
    <name type="scientific">Thalassiosira oceanica</name>
    <name type="common">Marine diatom</name>
    <dbReference type="NCBI Taxonomy" id="159749"/>
    <lineage>
        <taxon>Eukaryota</taxon>
        <taxon>Sar</taxon>
        <taxon>Stramenopiles</taxon>
        <taxon>Ochrophyta</taxon>
        <taxon>Bacillariophyta</taxon>
        <taxon>Coscinodiscophyceae</taxon>
        <taxon>Thalassiosirophycidae</taxon>
        <taxon>Thalassiosirales</taxon>
        <taxon>Thalassiosiraceae</taxon>
        <taxon>Thalassiosira</taxon>
    </lineage>
</organism>
<sequence length="170" mass="18382">TAAACKAKASAGRPRRLKFLNAPIRRFKAKRQVSLDSAQWSPGRIARHHCPPRPRKAEALPRRAANRTKASVAGAGTDPNQRGLTRGDADHQNRPTTPADRRDFCRSPLSHEQGESQRSKPTLTAANGRGGGSRSRETGGLCQRADPRNATLEAPTRSTFLPHDKGSAPP</sequence>
<feature type="compositionally biased region" description="Basic residues" evidence="1">
    <location>
        <begin position="45"/>
        <end position="54"/>
    </location>
</feature>
<proteinExistence type="predicted"/>
<feature type="non-terminal residue" evidence="2">
    <location>
        <position position="1"/>
    </location>
</feature>
<gene>
    <name evidence="2" type="ORF">THAOC_23894</name>
</gene>
<keyword evidence="3" id="KW-1185">Reference proteome</keyword>
<accession>K0RV15</accession>
<dbReference type="EMBL" id="AGNL01032004">
    <property type="protein sequence ID" value="EJK56259.1"/>
    <property type="molecule type" value="Genomic_DNA"/>
</dbReference>
<reference evidence="2 3" key="1">
    <citation type="journal article" date="2012" name="Genome Biol.">
        <title>Genome and low-iron response of an oceanic diatom adapted to chronic iron limitation.</title>
        <authorList>
            <person name="Lommer M."/>
            <person name="Specht M."/>
            <person name="Roy A.S."/>
            <person name="Kraemer L."/>
            <person name="Andreson R."/>
            <person name="Gutowska M.A."/>
            <person name="Wolf J."/>
            <person name="Bergner S.V."/>
            <person name="Schilhabel M.B."/>
            <person name="Klostermeier U.C."/>
            <person name="Beiko R.G."/>
            <person name="Rosenstiel P."/>
            <person name="Hippler M."/>
            <person name="Laroche J."/>
        </authorList>
    </citation>
    <scope>NUCLEOTIDE SEQUENCE [LARGE SCALE GENOMIC DNA]</scope>
    <source>
        <strain evidence="2 3">CCMP1005</strain>
    </source>
</reference>
<dbReference type="AlphaFoldDB" id="K0RV15"/>
<feature type="compositionally biased region" description="Basic and acidic residues" evidence="1">
    <location>
        <begin position="85"/>
        <end position="105"/>
    </location>
</feature>
<comment type="caution">
    <text evidence="2">The sequence shown here is derived from an EMBL/GenBank/DDBJ whole genome shotgun (WGS) entry which is preliminary data.</text>
</comment>
<feature type="region of interest" description="Disordered" evidence="1">
    <location>
        <begin position="31"/>
        <end position="170"/>
    </location>
</feature>